<organism evidence="1 2">
    <name type="scientific">Thalassoglobus polymorphus</name>
    <dbReference type="NCBI Taxonomy" id="2527994"/>
    <lineage>
        <taxon>Bacteria</taxon>
        <taxon>Pseudomonadati</taxon>
        <taxon>Planctomycetota</taxon>
        <taxon>Planctomycetia</taxon>
        <taxon>Planctomycetales</taxon>
        <taxon>Planctomycetaceae</taxon>
        <taxon>Thalassoglobus</taxon>
    </lineage>
</organism>
<dbReference type="KEGG" id="tpol:Mal48_38560"/>
<dbReference type="SUPFAM" id="SSF75005">
    <property type="entry name" value="Arabinanase/levansucrase/invertase"/>
    <property type="match status" value="1"/>
</dbReference>
<dbReference type="AlphaFoldDB" id="A0A517QSK8"/>
<protein>
    <submittedName>
        <fullName evidence="1">Uncharacterized protein</fullName>
    </submittedName>
</protein>
<evidence type="ECO:0000313" key="1">
    <source>
        <dbReference type="EMBL" id="QDT34593.1"/>
    </source>
</evidence>
<dbReference type="PROSITE" id="PS51257">
    <property type="entry name" value="PROKAR_LIPOPROTEIN"/>
    <property type="match status" value="1"/>
</dbReference>
<keyword evidence="2" id="KW-1185">Reference proteome</keyword>
<dbReference type="Proteomes" id="UP000315724">
    <property type="component" value="Chromosome"/>
</dbReference>
<evidence type="ECO:0000313" key="2">
    <source>
        <dbReference type="Proteomes" id="UP000315724"/>
    </source>
</evidence>
<dbReference type="RefSeq" id="WP_145202775.1">
    <property type="nucleotide sequence ID" value="NZ_CP036267.1"/>
</dbReference>
<reference evidence="1 2" key="1">
    <citation type="submission" date="2019-02" db="EMBL/GenBank/DDBJ databases">
        <title>Deep-cultivation of Planctomycetes and their phenomic and genomic characterization uncovers novel biology.</title>
        <authorList>
            <person name="Wiegand S."/>
            <person name="Jogler M."/>
            <person name="Boedeker C."/>
            <person name="Pinto D."/>
            <person name="Vollmers J."/>
            <person name="Rivas-Marin E."/>
            <person name="Kohn T."/>
            <person name="Peeters S.H."/>
            <person name="Heuer A."/>
            <person name="Rast P."/>
            <person name="Oberbeckmann S."/>
            <person name="Bunk B."/>
            <person name="Jeske O."/>
            <person name="Meyerdierks A."/>
            <person name="Storesund J.E."/>
            <person name="Kallscheuer N."/>
            <person name="Luecker S."/>
            <person name="Lage O.M."/>
            <person name="Pohl T."/>
            <person name="Merkel B.J."/>
            <person name="Hornburger P."/>
            <person name="Mueller R.-W."/>
            <person name="Bruemmer F."/>
            <person name="Labrenz M."/>
            <person name="Spormann A.M."/>
            <person name="Op den Camp H."/>
            <person name="Overmann J."/>
            <person name="Amann R."/>
            <person name="Jetten M.S.M."/>
            <person name="Mascher T."/>
            <person name="Medema M.H."/>
            <person name="Devos D.P."/>
            <person name="Kaster A.-K."/>
            <person name="Ovreas L."/>
            <person name="Rohde M."/>
            <person name="Galperin M.Y."/>
            <person name="Jogler C."/>
        </authorList>
    </citation>
    <scope>NUCLEOTIDE SEQUENCE [LARGE SCALE GENOMIC DNA]</scope>
    <source>
        <strain evidence="1 2">Mal48</strain>
    </source>
</reference>
<dbReference type="OrthoDB" id="180690at2"/>
<gene>
    <name evidence="1" type="ORF">Mal48_38560</name>
</gene>
<dbReference type="InterPro" id="IPR023296">
    <property type="entry name" value="Glyco_hydro_beta-prop_sf"/>
</dbReference>
<dbReference type="Gene3D" id="2.115.10.20">
    <property type="entry name" value="Glycosyl hydrolase domain, family 43"/>
    <property type="match status" value="1"/>
</dbReference>
<accession>A0A517QSK8</accession>
<name>A0A517QSK8_9PLAN</name>
<proteinExistence type="predicted"/>
<dbReference type="EMBL" id="CP036267">
    <property type="protein sequence ID" value="QDT34593.1"/>
    <property type="molecule type" value="Genomic_DNA"/>
</dbReference>
<sequence length="555" mass="62191">MTRMTTSLFTDFAGNVSAAISSLLLVGCLISPQLFAEEAKSSDVYFDETKVVTLFSFDDVSIPFSQNLKLQMRPPKRHAANPAVQRGEDGSTDSWAVQFYGSVIRVDDKYKMWYVSVGDERYDKSLPRSEPWKVAYAESNDGIHWTKPNLGLVEVNGNRNNNLVRMNPHIGTLNVKVLYEPDEPNPERRYKMGAHVWFPKNDVRLGAFAPYVSPDGINWKLLPQTTPVNAEFPEKDLVLPALHIEPVGGMFKWDGLYRISGQNAIAATRPYHGRVSREFISGDFEKWSQASAISMVRTPQHTILGPGRSREGEQTHEGISVWNRNNVLLGISGLWHGASEWKDVTIDLGFVVSNDGVHFREPFHNWTFLKRGKDGAWDQGGLLQGQGFENIGEQTFVYYGAWDPRGWEKSPKRGGVGIATVPRDRFADLIVDTTTTGTGNYQIPNTVSEFLTKSIDIAPNTTSRFYLNADGLGDQAFLKIELLDHKLVSLPKHSGKQAALVRTNGYQTPIAWGKKTSLSNLPNRVRFKVTFEGKKKTDIRFNALYIKSETRTGGD</sequence>